<proteinExistence type="predicted"/>
<dbReference type="Proteomes" id="UP001519332">
    <property type="component" value="Unassembled WGS sequence"/>
</dbReference>
<feature type="domain" description="Reductase C-terminal" evidence="6">
    <location>
        <begin position="320"/>
        <end position="392"/>
    </location>
</feature>
<dbReference type="PANTHER" id="PTHR43557:SF2">
    <property type="entry name" value="RIESKE DOMAIN-CONTAINING PROTEIN-RELATED"/>
    <property type="match status" value="1"/>
</dbReference>
<dbReference type="SUPFAM" id="SSF55424">
    <property type="entry name" value="FAD/NAD-linked reductases, dimerisation (C-terminal) domain"/>
    <property type="match status" value="1"/>
</dbReference>
<name>A0ABS4TYA4_9PSEU</name>
<dbReference type="Gene3D" id="3.50.50.60">
    <property type="entry name" value="FAD/NAD(P)-binding domain"/>
    <property type="match status" value="2"/>
</dbReference>
<dbReference type="Pfam" id="PF14759">
    <property type="entry name" value="Reductase_C"/>
    <property type="match status" value="1"/>
</dbReference>
<protein>
    <submittedName>
        <fullName evidence="7">NADPH-dependent 2,4-dienoyl-CoA reductase/sulfur reductase-like enzyme</fullName>
    </submittedName>
</protein>
<dbReference type="Pfam" id="PF07992">
    <property type="entry name" value="Pyr_redox_2"/>
    <property type="match status" value="1"/>
</dbReference>
<dbReference type="PRINTS" id="PR00411">
    <property type="entry name" value="PNDRDTASEI"/>
</dbReference>
<evidence type="ECO:0000259" key="6">
    <source>
        <dbReference type="Pfam" id="PF14759"/>
    </source>
</evidence>
<keyword evidence="8" id="KW-1185">Reference proteome</keyword>
<dbReference type="InterPro" id="IPR036188">
    <property type="entry name" value="FAD/NAD-bd_sf"/>
</dbReference>
<dbReference type="InterPro" id="IPR016156">
    <property type="entry name" value="FAD/NAD-linked_Rdtase_dimer_sf"/>
</dbReference>
<evidence type="ECO:0000256" key="4">
    <source>
        <dbReference type="ARBA" id="ARBA00023002"/>
    </source>
</evidence>
<evidence type="ECO:0000259" key="5">
    <source>
        <dbReference type="Pfam" id="PF07992"/>
    </source>
</evidence>
<gene>
    <name evidence="7" type="ORF">JOF56_009755</name>
</gene>
<dbReference type="PANTHER" id="PTHR43557">
    <property type="entry name" value="APOPTOSIS-INDUCING FACTOR 1"/>
    <property type="match status" value="1"/>
</dbReference>
<comment type="caution">
    <text evidence="7">The sequence shown here is derived from an EMBL/GenBank/DDBJ whole genome shotgun (WGS) entry which is preliminary data.</text>
</comment>
<comment type="cofactor">
    <cofactor evidence="1">
        <name>FAD</name>
        <dbReference type="ChEBI" id="CHEBI:57692"/>
    </cofactor>
</comment>
<sequence>MNRITIVGASAGGLTAAETLRRAGYGGAITLVSDELQLPYDRPPLSKQLLAGQWTPDRLALRSATDIDALGLELRLGVPATGLDTGRRVVRLADGTCVSYDALIVATGVRAHRLPGTDDVPGVHTLRTLPDALTLKQRLRPGRRLVIVGAGFVGAEVAATARGLGMDVTLVESGPVPLALAVGEAAGRFLTNLHHEHGVQVRTNTAVADIVHASGEVAGVRLVDGTVLPADDVLVAVGSVPNTEWLTGSGLTIHNGLVCDEYCAAAPDVYGVGDVARWHNPLFGTAMRVEHRTNAAEQAMAVARNLLDPDQRRPFAPVPYFWSDQYDIKVQAYGHLRDHDETLVLDSDLTGRQLLVAYRTGDRLVGVLAAGKPPKILRAWRALIAAATPWTTAITNTTAA</sequence>
<evidence type="ECO:0000256" key="2">
    <source>
        <dbReference type="ARBA" id="ARBA00022630"/>
    </source>
</evidence>
<dbReference type="PRINTS" id="PR00368">
    <property type="entry name" value="FADPNR"/>
</dbReference>
<evidence type="ECO:0000256" key="3">
    <source>
        <dbReference type="ARBA" id="ARBA00022827"/>
    </source>
</evidence>
<reference evidence="7 8" key="1">
    <citation type="submission" date="2021-03" db="EMBL/GenBank/DDBJ databases">
        <title>Sequencing the genomes of 1000 actinobacteria strains.</title>
        <authorList>
            <person name="Klenk H.-P."/>
        </authorList>
    </citation>
    <scope>NUCLEOTIDE SEQUENCE [LARGE SCALE GENOMIC DNA]</scope>
    <source>
        <strain evidence="7 8">DSM 46670</strain>
    </source>
</reference>
<evidence type="ECO:0000256" key="1">
    <source>
        <dbReference type="ARBA" id="ARBA00001974"/>
    </source>
</evidence>
<keyword evidence="2" id="KW-0285">Flavoprotein</keyword>
<dbReference type="InterPro" id="IPR050446">
    <property type="entry name" value="FAD-oxidoreductase/Apoptosis"/>
</dbReference>
<dbReference type="EMBL" id="JAGINW010000001">
    <property type="protein sequence ID" value="MBP2329370.1"/>
    <property type="molecule type" value="Genomic_DNA"/>
</dbReference>
<dbReference type="SUPFAM" id="SSF51905">
    <property type="entry name" value="FAD/NAD(P)-binding domain"/>
    <property type="match status" value="2"/>
</dbReference>
<evidence type="ECO:0000313" key="7">
    <source>
        <dbReference type="EMBL" id="MBP2329370.1"/>
    </source>
</evidence>
<dbReference type="RefSeq" id="WP_209646176.1">
    <property type="nucleotide sequence ID" value="NZ_JAGINW010000001.1"/>
</dbReference>
<accession>A0ABS4TYA4</accession>
<feature type="domain" description="FAD/NAD(P)-binding" evidence="5">
    <location>
        <begin position="3"/>
        <end position="299"/>
    </location>
</feature>
<dbReference type="InterPro" id="IPR028202">
    <property type="entry name" value="Reductase_C"/>
</dbReference>
<keyword evidence="3" id="KW-0274">FAD</keyword>
<dbReference type="InterPro" id="IPR023753">
    <property type="entry name" value="FAD/NAD-binding_dom"/>
</dbReference>
<evidence type="ECO:0000313" key="8">
    <source>
        <dbReference type="Proteomes" id="UP001519332"/>
    </source>
</evidence>
<keyword evidence="4" id="KW-0560">Oxidoreductase</keyword>
<organism evidence="7 8">
    <name type="scientific">Kibdelosporangium banguiense</name>
    <dbReference type="NCBI Taxonomy" id="1365924"/>
    <lineage>
        <taxon>Bacteria</taxon>
        <taxon>Bacillati</taxon>
        <taxon>Actinomycetota</taxon>
        <taxon>Actinomycetes</taxon>
        <taxon>Pseudonocardiales</taxon>
        <taxon>Pseudonocardiaceae</taxon>
        <taxon>Kibdelosporangium</taxon>
    </lineage>
</organism>
<dbReference type="Gene3D" id="3.30.390.30">
    <property type="match status" value="1"/>
</dbReference>